<gene>
    <name evidence="3" type="ORF">BON30_13550</name>
</gene>
<feature type="signal peptide" evidence="1">
    <location>
        <begin position="1"/>
        <end position="20"/>
    </location>
</feature>
<dbReference type="STRING" id="83449.BON30_13550"/>
<proteinExistence type="predicted"/>
<feature type="chain" id="PRO_5012837984" description="Peptidase C51 domain-containing protein" evidence="1">
    <location>
        <begin position="21"/>
        <end position="211"/>
    </location>
</feature>
<dbReference type="Gene3D" id="3.90.1720.10">
    <property type="entry name" value="endopeptidase domain like (from Nostoc punctiforme)"/>
    <property type="match status" value="1"/>
</dbReference>
<dbReference type="AlphaFoldDB" id="A0A1L9BE59"/>
<dbReference type="Proteomes" id="UP000182229">
    <property type="component" value="Unassembled WGS sequence"/>
</dbReference>
<accession>A0A1L9BE59</accession>
<dbReference type="EMBL" id="MPIN01000003">
    <property type="protein sequence ID" value="OJH40547.1"/>
    <property type="molecule type" value="Genomic_DNA"/>
</dbReference>
<dbReference type="RefSeq" id="WP_071899176.1">
    <property type="nucleotide sequence ID" value="NZ_MPIN01000003.1"/>
</dbReference>
<keyword evidence="4" id="KW-1185">Reference proteome</keyword>
<protein>
    <recommendedName>
        <fullName evidence="2">Peptidase C51 domain-containing protein</fullName>
    </recommendedName>
</protein>
<sequence length="211" mass="23008">MRFRLLKLPWLLGLACAASAVCGRGQPEEPSATTPVEIAETERGERVALRAAGLVGTSLRRYHVSDDCSGLVRLAYQSVGVELLSQGRRPGENAASAMYRRAVHTGALHRHTPEPGDIVFFRETYDRNRDGRRNDGVTHVGVIESVASDGTVVFVHRGGKGVVRARMNLHHPERKGPGGEILNDFIRRAEGGKRARLTSELFAGYASASRL</sequence>
<comment type="caution">
    <text evidence="3">The sequence shown here is derived from an EMBL/GenBank/DDBJ whole genome shotgun (WGS) entry which is preliminary data.</text>
</comment>
<dbReference type="Pfam" id="PF05257">
    <property type="entry name" value="CHAP"/>
    <property type="match status" value="1"/>
</dbReference>
<dbReference type="OrthoDB" id="9790543at2"/>
<evidence type="ECO:0000313" key="4">
    <source>
        <dbReference type="Proteomes" id="UP000182229"/>
    </source>
</evidence>
<evidence type="ECO:0000313" key="3">
    <source>
        <dbReference type="EMBL" id="OJH40547.1"/>
    </source>
</evidence>
<name>A0A1L9BE59_9BACT</name>
<feature type="domain" description="Peptidase C51" evidence="2">
    <location>
        <begin position="67"/>
        <end position="156"/>
    </location>
</feature>
<reference evidence="3 4" key="2">
    <citation type="submission" date="2016-12" db="EMBL/GenBank/DDBJ databases">
        <title>Draft Genome Sequence of Cystobacter ferrugineus Strain Cbfe23.</title>
        <authorList>
            <person name="Akbar S."/>
            <person name="Dowd S.E."/>
            <person name="Stevens D.C."/>
        </authorList>
    </citation>
    <scope>NUCLEOTIDE SEQUENCE [LARGE SCALE GENOMIC DNA]</scope>
    <source>
        <strain evidence="3 4">Cbfe23</strain>
    </source>
</reference>
<keyword evidence="1" id="KW-0732">Signal</keyword>
<dbReference type="InterPro" id="IPR038765">
    <property type="entry name" value="Papain-like_cys_pep_sf"/>
</dbReference>
<evidence type="ECO:0000256" key="1">
    <source>
        <dbReference type="SAM" id="SignalP"/>
    </source>
</evidence>
<reference evidence="4" key="1">
    <citation type="submission" date="2016-11" db="EMBL/GenBank/DDBJ databases">
        <authorList>
            <person name="Shukria A."/>
            <person name="Stevens D.C."/>
        </authorList>
    </citation>
    <scope>NUCLEOTIDE SEQUENCE [LARGE SCALE GENOMIC DNA]</scope>
    <source>
        <strain evidence="4">Cbfe23</strain>
    </source>
</reference>
<organism evidence="3 4">
    <name type="scientific">Cystobacter ferrugineus</name>
    <dbReference type="NCBI Taxonomy" id="83449"/>
    <lineage>
        <taxon>Bacteria</taxon>
        <taxon>Pseudomonadati</taxon>
        <taxon>Myxococcota</taxon>
        <taxon>Myxococcia</taxon>
        <taxon>Myxococcales</taxon>
        <taxon>Cystobacterineae</taxon>
        <taxon>Archangiaceae</taxon>
        <taxon>Cystobacter</taxon>
    </lineage>
</organism>
<dbReference type="InterPro" id="IPR007921">
    <property type="entry name" value="CHAP_dom"/>
</dbReference>
<dbReference type="SUPFAM" id="SSF54001">
    <property type="entry name" value="Cysteine proteinases"/>
    <property type="match status" value="1"/>
</dbReference>
<evidence type="ECO:0000259" key="2">
    <source>
        <dbReference type="Pfam" id="PF05257"/>
    </source>
</evidence>